<evidence type="ECO:0000256" key="3">
    <source>
        <dbReference type="ARBA" id="ARBA00023163"/>
    </source>
</evidence>
<reference evidence="8" key="1">
    <citation type="submission" date="2016-10" db="EMBL/GenBank/DDBJ databases">
        <authorList>
            <person name="Varghese N."/>
            <person name="Submissions S."/>
        </authorList>
    </citation>
    <scope>NUCLEOTIDE SEQUENCE [LARGE SCALE GENOMIC DNA]</scope>
    <source>
        <strain evidence="8">DSM 22951</strain>
    </source>
</reference>
<evidence type="ECO:0000313" key="8">
    <source>
        <dbReference type="Proteomes" id="UP000250028"/>
    </source>
</evidence>
<dbReference type="GO" id="GO:0006355">
    <property type="term" value="P:regulation of DNA-templated transcription"/>
    <property type="evidence" value="ECO:0007669"/>
    <property type="project" value="InterPro"/>
</dbReference>
<evidence type="ECO:0000256" key="4">
    <source>
        <dbReference type="PROSITE-ProRule" id="PRU00169"/>
    </source>
</evidence>
<name>A0A2Y8ZN51_9MICO</name>
<dbReference type="AlphaFoldDB" id="A0A2Y8ZN51"/>
<organism evidence="7 8">
    <name type="scientific">Branchiibius hedensis</name>
    <dbReference type="NCBI Taxonomy" id="672460"/>
    <lineage>
        <taxon>Bacteria</taxon>
        <taxon>Bacillati</taxon>
        <taxon>Actinomycetota</taxon>
        <taxon>Actinomycetes</taxon>
        <taxon>Micrococcales</taxon>
        <taxon>Dermacoccaceae</taxon>
        <taxon>Branchiibius</taxon>
    </lineage>
</organism>
<dbReference type="Gene3D" id="1.10.10.10">
    <property type="entry name" value="Winged helix-like DNA-binding domain superfamily/Winged helix DNA-binding domain"/>
    <property type="match status" value="1"/>
</dbReference>
<dbReference type="InterPro" id="IPR011006">
    <property type="entry name" value="CheY-like_superfamily"/>
</dbReference>
<dbReference type="CDD" id="cd00156">
    <property type="entry name" value="REC"/>
    <property type="match status" value="1"/>
</dbReference>
<keyword evidence="1" id="KW-0805">Transcription regulation</keyword>
<keyword evidence="4" id="KW-0597">Phosphoprotein</keyword>
<dbReference type="SUPFAM" id="SSF46894">
    <property type="entry name" value="C-terminal effector domain of the bipartite response regulators"/>
    <property type="match status" value="1"/>
</dbReference>
<keyword evidence="2 7" id="KW-0238">DNA-binding</keyword>
<accession>A0A2Y8ZN51</accession>
<feature type="modified residue" description="4-aspartylphosphate" evidence="4">
    <location>
        <position position="40"/>
    </location>
</feature>
<dbReference type="Proteomes" id="UP000250028">
    <property type="component" value="Unassembled WGS sequence"/>
</dbReference>
<evidence type="ECO:0000259" key="5">
    <source>
        <dbReference type="PROSITE" id="PS50043"/>
    </source>
</evidence>
<dbReference type="InterPro" id="IPR016032">
    <property type="entry name" value="Sig_transdc_resp-reg_C-effctor"/>
</dbReference>
<dbReference type="EMBL" id="UESZ01000001">
    <property type="protein sequence ID" value="SSA33851.1"/>
    <property type="molecule type" value="Genomic_DNA"/>
</dbReference>
<dbReference type="PANTHER" id="PTHR43214">
    <property type="entry name" value="TWO-COMPONENT RESPONSE REGULATOR"/>
    <property type="match status" value="1"/>
</dbReference>
<feature type="domain" description="HTH luxR-type" evidence="5">
    <location>
        <begin position="123"/>
        <end position="188"/>
    </location>
</feature>
<keyword evidence="3" id="KW-0804">Transcription</keyword>
<proteinExistence type="predicted"/>
<dbReference type="SMART" id="SM00421">
    <property type="entry name" value="HTH_LUXR"/>
    <property type="match status" value="1"/>
</dbReference>
<gene>
    <name evidence="7" type="ORF">SAMN04489750_1148</name>
</gene>
<dbReference type="GO" id="GO:0000160">
    <property type="term" value="P:phosphorelay signal transduction system"/>
    <property type="evidence" value="ECO:0007669"/>
    <property type="project" value="InterPro"/>
</dbReference>
<dbReference type="Gene3D" id="3.40.50.2300">
    <property type="match status" value="1"/>
</dbReference>
<dbReference type="PROSITE" id="PS50110">
    <property type="entry name" value="RESPONSE_REGULATORY"/>
    <property type="match status" value="1"/>
</dbReference>
<feature type="domain" description="Response regulatory" evidence="6">
    <location>
        <begin position="1"/>
        <end position="107"/>
    </location>
</feature>
<evidence type="ECO:0000256" key="2">
    <source>
        <dbReference type="ARBA" id="ARBA00023125"/>
    </source>
</evidence>
<dbReference type="SUPFAM" id="SSF52172">
    <property type="entry name" value="CheY-like"/>
    <property type="match status" value="1"/>
</dbReference>
<evidence type="ECO:0000313" key="7">
    <source>
        <dbReference type="EMBL" id="SSA33851.1"/>
    </source>
</evidence>
<dbReference type="InterPro" id="IPR036388">
    <property type="entry name" value="WH-like_DNA-bd_sf"/>
</dbReference>
<dbReference type="Pfam" id="PF00072">
    <property type="entry name" value="Response_reg"/>
    <property type="match status" value="1"/>
</dbReference>
<dbReference type="InterPro" id="IPR000792">
    <property type="entry name" value="Tscrpt_reg_LuxR_C"/>
</dbReference>
<dbReference type="GO" id="GO:0003677">
    <property type="term" value="F:DNA binding"/>
    <property type="evidence" value="ECO:0007669"/>
    <property type="project" value="UniProtKB-KW"/>
</dbReference>
<protein>
    <submittedName>
        <fullName evidence="7">DNA-binding response regulator, NarL/FixJ family, contains REC and HTH domains</fullName>
    </submittedName>
</protein>
<evidence type="ECO:0000259" key="6">
    <source>
        <dbReference type="PROSITE" id="PS50110"/>
    </source>
</evidence>
<dbReference type="InterPro" id="IPR039420">
    <property type="entry name" value="WalR-like"/>
</dbReference>
<keyword evidence="8" id="KW-1185">Reference proteome</keyword>
<sequence>MRTLICDTLKRHGWEVRGVGDADDALRVFPGFDPDALLTDIDLGSRPDGAELALMLHGLAPHLGIVFVSSFPRAAAGATAMGVRGAVFVGKDEINSPEDLLNALEAALTVQPAAAPSRSAGPDREGLGTLTRHQLEILALVARGASNEQIAETTDSSVRAVERSISRIFQRLNISADPAINPRVVAAARYIAAFGPGR</sequence>
<dbReference type="PANTHER" id="PTHR43214:SF41">
    <property type="entry name" value="NITRATE_NITRITE RESPONSE REGULATOR PROTEIN NARP"/>
    <property type="match status" value="1"/>
</dbReference>
<dbReference type="InterPro" id="IPR001789">
    <property type="entry name" value="Sig_transdc_resp-reg_receiver"/>
</dbReference>
<dbReference type="PROSITE" id="PS50043">
    <property type="entry name" value="HTH_LUXR_2"/>
    <property type="match status" value="1"/>
</dbReference>
<dbReference type="CDD" id="cd06170">
    <property type="entry name" value="LuxR_C_like"/>
    <property type="match status" value="1"/>
</dbReference>
<dbReference type="Pfam" id="PF00196">
    <property type="entry name" value="GerE"/>
    <property type="match status" value="1"/>
</dbReference>
<evidence type="ECO:0000256" key="1">
    <source>
        <dbReference type="ARBA" id="ARBA00023015"/>
    </source>
</evidence>